<organism evidence="2 3">
    <name type="scientific">Mya arenaria</name>
    <name type="common">Soft-shell clam</name>
    <dbReference type="NCBI Taxonomy" id="6604"/>
    <lineage>
        <taxon>Eukaryota</taxon>
        <taxon>Metazoa</taxon>
        <taxon>Spiralia</taxon>
        <taxon>Lophotrochozoa</taxon>
        <taxon>Mollusca</taxon>
        <taxon>Bivalvia</taxon>
        <taxon>Autobranchia</taxon>
        <taxon>Heteroconchia</taxon>
        <taxon>Euheterodonta</taxon>
        <taxon>Imparidentia</taxon>
        <taxon>Neoheterodontei</taxon>
        <taxon>Myida</taxon>
        <taxon>Myoidea</taxon>
        <taxon>Myidae</taxon>
        <taxon>Mya</taxon>
    </lineage>
</organism>
<gene>
    <name evidence="2" type="ORF">MAR_014754</name>
</gene>
<evidence type="ECO:0000256" key="1">
    <source>
        <dbReference type="SAM" id="Phobius"/>
    </source>
</evidence>
<protein>
    <recommendedName>
        <fullName evidence="4">Fibronectin type-III domain-containing protein</fullName>
    </recommendedName>
</protein>
<dbReference type="EMBL" id="CP111023">
    <property type="protein sequence ID" value="WAR20780.1"/>
    <property type="molecule type" value="Genomic_DNA"/>
</dbReference>
<dbReference type="Proteomes" id="UP001164746">
    <property type="component" value="Chromosome 12"/>
</dbReference>
<dbReference type="InterPro" id="IPR036116">
    <property type="entry name" value="FN3_sf"/>
</dbReference>
<keyword evidence="1" id="KW-1133">Transmembrane helix</keyword>
<evidence type="ECO:0008006" key="4">
    <source>
        <dbReference type="Google" id="ProtNLM"/>
    </source>
</evidence>
<dbReference type="CDD" id="cd00063">
    <property type="entry name" value="FN3"/>
    <property type="match status" value="1"/>
</dbReference>
<keyword evidence="1" id="KW-0812">Transmembrane</keyword>
<dbReference type="InterPro" id="IPR013783">
    <property type="entry name" value="Ig-like_fold"/>
</dbReference>
<name>A0ABY7FF12_MYAAR</name>
<keyword evidence="3" id="KW-1185">Reference proteome</keyword>
<proteinExistence type="predicted"/>
<dbReference type="InterPro" id="IPR003961">
    <property type="entry name" value="FN3_dom"/>
</dbReference>
<sequence length="204" mass="22368">MPLFSIQMGPLTKLLGLEKNNGPTNMRIENKSPTGFRLAWDLPESESCFGAADIVIILTDRDSNGEIELKSFATPSTATYFDFLGLNPEVKYNLGLQLKAEGGTAQAFGEDLSVVTPKQESTEVSTRAVAGIVIGILLMCALAVAVVFVLTRRGIINIQPQQRMGEIRRAVTKRNRQSELYLYGGMDFNTSSKGYIIDAVIHKH</sequence>
<evidence type="ECO:0000313" key="2">
    <source>
        <dbReference type="EMBL" id="WAR20780.1"/>
    </source>
</evidence>
<accession>A0ABY7FF12</accession>
<dbReference type="CDD" id="cd12087">
    <property type="entry name" value="TM_EGFR-like"/>
    <property type="match status" value="1"/>
</dbReference>
<dbReference type="Gene3D" id="2.60.40.10">
    <property type="entry name" value="Immunoglobulins"/>
    <property type="match status" value="1"/>
</dbReference>
<keyword evidence="1" id="KW-0472">Membrane</keyword>
<feature type="transmembrane region" description="Helical" evidence="1">
    <location>
        <begin position="128"/>
        <end position="150"/>
    </location>
</feature>
<dbReference type="SUPFAM" id="SSF49265">
    <property type="entry name" value="Fibronectin type III"/>
    <property type="match status" value="1"/>
</dbReference>
<evidence type="ECO:0000313" key="3">
    <source>
        <dbReference type="Proteomes" id="UP001164746"/>
    </source>
</evidence>
<reference evidence="2" key="1">
    <citation type="submission" date="2022-11" db="EMBL/GenBank/DDBJ databases">
        <title>Centuries of genome instability and evolution in soft-shell clam transmissible cancer (bioRxiv).</title>
        <authorList>
            <person name="Hart S.F.M."/>
            <person name="Yonemitsu M.A."/>
            <person name="Giersch R.M."/>
            <person name="Beal B.F."/>
            <person name="Arriagada G."/>
            <person name="Davis B.W."/>
            <person name="Ostrander E.A."/>
            <person name="Goff S.P."/>
            <person name="Metzger M.J."/>
        </authorList>
    </citation>
    <scope>NUCLEOTIDE SEQUENCE</scope>
    <source>
        <strain evidence="2">MELC-2E11</strain>
        <tissue evidence="2">Siphon/mantle</tissue>
    </source>
</reference>